<protein>
    <submittedName>
        <fullName evidence="2">Vegetative incompatibility het-e-1</fullName>
    </submittedName>
</protein>
<gene>
    <name evidence="2" type="ORF">FAGAP_10817</name>
</gene>
<keyword evidence="3" id="KW-1185">Reference proteome</keyword>
<accession>A0A9P5B0Z8</accession>
<proteinExistence type="predicted"/>
<reference evidence="2" key="1">
    <citation type="submission" date="2020-01" db="EMBL/GenBank/DDBJ databases">
        <title>Identification and distribution of gene clusters putatively required for synthesis of sphingolipid metabolism inhibitors in phylogenetically diverse species of the filamentous fungus Fusarium.</title>
        <authorList>
            <person name="Kim H.-S."/>
            <person name="Busman M."/>
            <person name="Brown D.W."/>
            <person name="Divon H."/>
            <person name="Uhlig S."/>
            <person name="Proctor R.H."/>
        </authorList>
    </citation>
    <scope>NUCLEOTIDE SEQUENCE</scope>
    <source>
        <strain evidence="2">NRRL 31653</strain>
    </source>
</reference>
<organism evidence="2 3">
    <name type="scientific">Fusarium agapanthi</name>
    <dbReference type="NCBI Taxonomy" id="1803897"/>
    <lineage>
        <taxon>Eukaryota</taxon>
        <taxon>Fungi</taxon>
        <taxon>Dikarya</taxon>
        <taxon>Ascomycota</taxon>
        <taxon>Pezizomycotina</taxon>
        <taxon>Sordariomycetes</taxon>
        <taxon>Hypocreomycetidae</taxon>
        <taxon>Hypocreales</taxon>
        <taxon>Nectriaceae</taxon>
        <taxon>Fusarium</taxon>
        <taxon>Fusarium fujikuroi species complex</taxon>
    </lineage>
</organism>
<name>A0A9P5B0Z8_9HYPO</name>
<dbReference type="OrthoDB" id="5106238at2759"/>
<evidence type="ECO:0000313" key="3">
    <source>
        <dbReference type="Proteomes" id="UP000737391"/>
    </source>
</evidence>
<dbReference type="Proteomes" id="UP000737391">
    <property type="component" value="Unassembled WGS sequence"/>
</dbReference>
<feature type="region of interest" description="Disordered" evidence="1">
    <location>
        <begin position="226"/>
        <end position="256"/>
    </location>
</feature>
<dbReference type="EMBL" id="LUFC02000962">
    <property type="protein sequence ID" value="KAF4490406.1"/>
    <property type="molecule type" value="Genomic_DNA"/>
</dbReference>
<comment type="caution">
    <text evidence="2">The sequence shown here is derived from an EMBL/GenBank/DDBJ whole genome shotgun (WGS) entry which is preliminary data.</text>
</comment>
<evidence type="ECO:0000313" key="2">
    <source>
        <dbReference type="EMBL" id="KAF4490406.1"/>
    </source>
</evidence>
<evidence type="ECO:0000256" key="1">
    <source>
        <dbReference type="SAM" id="MobiDB-lite"/>
    </source>
</evidence>
<sequence length="348" mass="36041">MPRELEAQLCTNGVCQRMGRPRVEHLLVWHMALVQRQQYLACKTDINLKHEYLGTDVPPPFSKHTNRQDPELGRTVRGEGGVRIEVIVKGPSAMQSAKMDGIAWHDFLFFLPFPSLPFPSLSFIAANQSKIRLSHHRTTSTSQSNLLANINIMKYSAVTLLAALAAYSQAQSISIPGGDEVSSIIGDVSSRIGDASSIIEDVSTRVGDEVSSRVGDISSRISTATETGASATVTDASTVTDSAETESETGSSTVDTSALGSVTSALASASSVIEDKIASLSSDLATATGTASEALESKINALESSAGAIESSAGAAASSATGDNAGAMPTAAVAMGALMGGAALFANM</sequence>
<feature type="compositionally biased region" description="Low complexity" evidence="1">
    <location>
        <begin position="229"/>
        <end position="256"/>
    </location>
</feature>
<dbReference type="AlphaFoldDB" id="A0A9P5B0Z8"/>